<dbReference type="AlphaFoldDB" id="Q5Z6Y7"/>
<sequence>MNQRVERRSGSGRNGWRWERKVWGLRARGAGGGAHGRRGPGTGAPEAARGRRAGARGWRSPEVGAEGVAGEVGKGVGSGCAKGSGRGPRRPPPAAPNGVEEAAERAPRAVAGGGIRSNRWWAPGRWSAFVASWTLPLVISSQKNRM</sequence>
<gene>
    <name evidence="2" type="ORF">B1018E06.49</name>
    <name evidence="3" type="ORF">B1068H08.2</name>
</gene>
<evidence type="ECO:0000313" key="3">
    <source>
        <dbReference type="EMBL" id="BAD54282.1"/>
    </source>
</evidence>
<feature type="compositionally biased region" description="Low complexity" evidence="1">
    <location>
        <begin position="55"/>
        <end position="69"/>
    </location>
</feature>
<accession>Q5Z6Y7</accession>
<name>Q5Z6Y7_ORYSJ</name>
<dbReference type="EMBL" id="AP004809">
    <property type="protein sequence ID" value="BAD54276.1"/>
    <property type="molecule type" value="Genomic_DNA"/>
</dbReference>
<evidence type="ECO:0000313" key="2">
    <source>
        <dbReference type="EMBL" id="BAD54276.1"/>
    </source>
</evidence>
<feature type="compositionally biased region" description="Gly residues" evidence="1">
    <location>
        <begin position="70"/>
        <end position="86"/>
    </location>
</feature>
<dbReference type="Proteomes" id="UP000000763">
    <property type="component" value="Chromosome 6"/>
</dbReference>
<reference evidence="4" key="4">
    <citation type="journal article" date="2008" name="Nucleic Acids Res.">
        <title>The rice annotation project database (RAP-DB): 2008 update.</title>
        <authorList>
            <consortium name="The rice annotation project (RAP)"/>
        </authorList>
    </citation>
    <scope>GENOME REANNOTATION</scope>
    <source>
        <strain evidence="4">cv. Nipponbare</strain>
    </source>
</reference>
<proteinExistence type="predicted"/>
<feature type="region of interest" description="Disordered" evidence="1">
    <location>
        <begin position="25"/>
        <end position="110"/>
    </location>
</feature>
<feature type="region of interest" description="Disordered" evidence="1">
    <location>
        <begin position="1"/>
        <end position="20"/>
    </location>
</feature>
<organism evidence="3 4">
    <name type="scientific">Oryza sativa subsp. japonica</name>
    <name type="common">Rice</name>
    <dbReference type="NCBI Taxonomy" id="39947"/>
    <lineage>
        <taxon>Eukaryota</taxon>
        <taxon>Viridiplantae</taxon>
        <taxon>Streptophyta</taxon>
        <taxon>Embryophyta</taxon>
        <taxon>Tracheophyta</taxon>
        <taxon>Spermatophyta</taxon>
        <taxon>Magnoliopsida</taxon>
        <taxon>Liliopsida</taxon>
        <taxon>Poales</taxon>
        <taxon>Poaceae</taxon>
        <taxon>BOP clade</taxon>
        <taxon>Oryzoideae</taxon>
        <taxon>Oryzeae</taxon>
        <taxon>Oryzinae</taxon>
        <taxon>Oryza</taxon>
        <taxon>Oryza sativa</taxon>
    </lineage>
</organism>
<protein>
    <submittedName>
        <fullName evidence="3">Uncharacterized protein</fullName>
    </submittedName>
</protein>
<evidence type="ECO:0000256" key="1">
    <source>
        <dbReference type="SAM" id="MobiDB-lite"/>
    </source>
</evidence>
<reference evidence="3" key="2">
    <citation type="submission" date="2002-03" db="EMBL/GenBank/DDBJ databases">
        <title>Oryza sativa nipponbare(GA3) genomic DNA, chromosome 6, BAC clone:B1068H08.</title>
        <authorList>
            <person name="Sasaki T."/>
            <person name="Matsumoto T."/>
            <person name="Yamamoto K."/>
        </authorList>
    </citation>
    <scope>NUCLEOTIDE SEQUENCE</scope>
</reference>
<dbReference type="EMBL" id="AP004810">
    <property type="protein sequence ID" value="BAD54282.1"/>
    <property type="molecule type" value="Genomic_DNA"/>
</dbReference>
<reference evidence="2" key="1">
    <citation type="submission" date="2002-03" db="EMBL/GenBank/DDBJ databases">
        <title>Oryza sativa nipponbare(GA3) genomic DNA, chromosome 6, BAC clone:B1018E06.</title>
        <authorList>
            <person name="Sasaki T."/>
            <person name="Matsumoto T."/>
            <person name="Yamamoto K."/>
        </authorList>
    </citation>
    <scope>NUCLEOTIDE SEQUENCE</scope>
</reference>
<evidence type="ECO:0000313" key="4">
    <source>
        <dbReference type="Proteomes" id="UP000000763"/>
    </source>
</evidence>
<reference evidence="4" key="3">
    <citation type="journal article" date="2005" name="Nature">
        <title>The map-based sequence of the rice genome.</title>
        <authorList>
            <consortium name="International rice genome sequencing project (IRGSP)"/>
            <person name="Matsumoto T."/>
            <person name="Wu J."/>
            <person name="Kanamori H."/>
            <person name="Katayose Y."/>
            <person name="Fujisawa M."/>
            <person name="Namiki N."/>
            <person name="Mizuno H."/>
            <person name="Yamamoto K."/>
            <person name="Antonio B.A."/>
            <person name="Baba T."/>
            <person name="Sakata K."/>
            <person name="Nagamura Y."/>
            <person name="Aoki H."/>
            <person name="Arikawa K."/>
            <person name="Arita K."/>
            <person name="Bito T."/>
            <person name="Chiden Y."/>
            <person name="Fujitsuka N."/>
            <person name="Fukunaka R."/>
            <person name="Hamada M."/>
            <person name="Harada C."/>
            <person name="Hayashi A."/>
            <person name="Hijishita S."/>
            <person name="Honda M."/>
            <person name="Hosokawa S."/>
            <person name="Ichikawa Y."/>
            <person name="Idonuma A."/>
            <person name="Iijima M."/>
            <person name="Ikeda M."/>
            <person name="Ikeno M."/>
            <person name="Ito K."/>
            <person name="Ito S."/>
            <person name="Ito T."/>
            <person name="Ito Y."/>
            <person name="Ito Y."/>
            <person name="Iwabuchi A."/>
            <person name="Kamiya K."/>
            <person name="Karasawa W."/>
            <person name="Kurita K."/>
            <person name="Katagiri S."/>
            <person name="Kikuta A."/>
            <person name="Kobayashi H."/>
            <person name="Kobayashi N."/>
            <person name="Machita K."/>
            <person name="Maehara T."/>
            <person name="Masukawa M."/>
            <person name="Mizubayashi T."/>
            <person name="Mukai Y."/>
            <person name="Nagasaki H."/>
            <person name="Nagata Y."/>
            <person name="Naito S."/>
            <person name="Nakashima M."/>
            <person name="Nakama Y."/>
            <person name="Nakamichi Y."/>
            <person name="Nakamura M."/>
            <person name="Meguro A."/>
            <person name="Negishi M."/>
            <person name="Ohta I."/>
            <person name="Ohta T."/>
            <person name="Okamoto M."/>
            <person name="Ono N."/>
            <person name="Saji S."/>
            <person name="Sakaguchi M."/>
            <person name="Sakai K."/>
            <person name="Shibata M."/>
            <person name="Shimokawa T."/>
            <person name="Song J."/>
            <person name="Takazaki Y."/>
            <person name="Terasawa K."/>
            <person name="Tsugane M."/>
            <person name="Tsuji K."/>
            <person name="Ueda S."/>
            <person name="Waki K."/>
            <person name="Yamagata H."/>
            <person name="Yamamoto M."/>
            <person name="Yamamoto S."/>
            <person name="Yamane H."/>
            <person name="Yoshiki S."/>
            <person name="Yoshihara R."/>
            <person name="Yukawa K."/>
            <person name="Zhong H."/>
            <person name="Yano M."/>
            <person name="Yuan Q."/>
            <person name="Ouyang S."/>
            <person name="Liu J."/>
            <person name="Jones K.M."/>
            <person name="Gansberger K."/>
            <person name="Moffat K."/>
            <person name="Hill J."/>
            <person name="Bera J."/>
            <person name="Fadrosh D."/>
            <person name="Jin S."/>
            <person name="Johri S."/>
            <person name="Kim M."/>
            <person name="Overton L."/>
            <person name="Reardon M."/>
            <person name="Tsitrin T."/>
            <person name="Vuong H."/>
            <person name="Weaver B."/>
            <person name="Ciecko A."/>
            <person name="Tallon L."/>
            <person name="Jackson J."/>
            <person name="Pai G."/>
            <person name="Aken S.V."/>
            <person name="Utterback T."/>
            <person name="Reidmuller S."/>
            <person name="Feldblyum T."/>
            <person name="Hsiao J."/>
            <person name="Zismann V."/>
            <person name="Iobst S."/>
            <person name="de Vazeille A.R."/>
            <person name="Buell C.R."/>
            <person name="Ying K."/>
            <person name="Li Y."/>
            <person name="Lu T."/>
            <person name="Huang Y."/>
            <person name="Zhao Q."/>
            <person name="Feng Q."/>
            <person name="Zhang L."/>
            <person name="Zhu J."/>
            <person name="Weng Q."/>
            <person name="Mu J."/>
            <person name="Lu Y."/>
            <person name="Fan D."/>
            <person name="Liu Y."/>
            <person name="Guan J."/>
            <person name="Zhang Y."/>
            <person name="Yu S."/>
            <person name="Liu X."/>
            <person name="Zhang Y."/>
            <person name="Hong G."/>
            <person name="Han B."/>
            <person name="Choisne N."/>
            <person name="Demange N."/>
            <person name="Orjeda G."/>
            <person name="Samain S."/>
            <person name="Cattolico L."/>
            <person name="Pelletier E."/>
            <person name="Couloux A."/>
            <person name="Segurens B."/>
            <person name="Wincker P."/>
            <person name="D'Hont A."/>
            <person name="Scarpelli C."/>
            <person name="Weissenbach J."/>
            <person name="Salanoubat M."/>
            <person name="Quetier F."/>
            <person name="Yu Y."/>
            <person name="Kim H.R."/>
            <person name="Rambo T."/>
            <person name="Currie J."/>
            <person name="Collura K."/>
            <person name="Luo M."/>
            <person name="Yang T."/>
            <person name="Ammiraju J.S.S."/>
            <person name="Engler F."/>
            <person name="Soderlund C."/>
            <person name="Wing R.A."/>
            <person name="Palmer L.E."/>
            <person name="de la Bastide M."/>
            <person name="Spiegel L."/>
            <person name="Nascimento L."/>
            <person name="Zutavern T."/>
            <person name="O'Shaughnessy A."/>
            <person name="Dike S."/>
            <person name="Dedhia N."/>
            <person name="Preston R."/>
            <person name="Balija V."/>
            <person name="McCombie W.R."/>
            <person name="Chow T."/>
            <person name="Chen H."/>
            <person name="Chung M."/>
            <person name="Chen C."/>
            <person name="Shaw J."/>
            <person name="Wu H."/>
            <person name="Hsiao K."/>
            <person name="Chao Y."/>
            <person name="Chu M."/>
            <person name="Cheng C."/>
            <person name="Hour A."/>
            <person name="Lee P."/>
            <person name="Lin S."/>
            <person name="Lin Y."/>
            <person name="Liou J."/>
            <person name="Liu S."/>
            <person name="Hsing Y."/>
            <person name="Raghuvanshi S."/>
            <person name="Mohanty A."/>
            <person name="Bharti A.K."/>
            <person name="Gaur A."/>
            <person name="Gupta V."/>
            <person name="Kumar D."/>
            <person name="Ravi V."/>
            <person name="Vij S."/>
            <person name="Kapur A."/>
            <person name="Khurana P."/>
            <person name="Khurana P."/>
            <person name="Khurana J.P."/>
            <person name="Tyagi A.K."/>
            <person name="Gaikwad K."/>
            <person name="Singh A."/>
            <person name="Dalal V."/>
            <person name="Srivastava S."/>
            <person name="Dixit A."/>
            <person name="Pal A.K."/>
            <person name="Ghazi I.A."/>
            <person name="Yadav M."/>
            <person name="Pandit A."/>
            <person name="Bhargava A."/>
            <person name="Sureshbabu K."/>
            <person name="Batra K."/>
            <person name="Sharma T.R."/>
            <person name="Mohapatra T."/>
            <person name="Singh N.K."/>
            <person name="Messing J."/>
            <person name="Nelson A.B."/>
            <person name="Fuks G."/>
            <person name="Kavchok S."/>
            <person name="Keizer G."/>
            <person name="Linton E."/>
            <person name="Llaca V."/>
            <person name="Song R."/>
            <person name="Tanyolac B."/>
            <person name="Young S."/>
            <person name="Ho-Il K."/>
            <person name="Hahn J.H."/>
            <person name="Sangsakoo G."/>
            <person name="Vanavichit A."/>
            <person name="de Mattos Luiz.A.T."/>
            <person name="Zimmer P.D."/>
            <person name="Malone G."/>
            <person name="Dellagostin O."/>
            <person name="de Oliveira A.C."/>
            <person name="Bevan M."/>
            <person name="Bancroft I."/>
            <person name="Minx P."/>
            <person name="Cordum H."/>
            <person name="Wilson R."/>
            <person name="Cheng Z."/>
            <person name="Jin W."/>
            <person name="Jiang J."/>
            <person name="Leong S.A."/>
            <person name="Iwama H."/>
            <person name="Gojobori T."/>
            <person name="Itoh T."/>
            <person name="Niimura Y."/>
            <person name="Fujii Y."/>
            <person name="Habara T."/>
            <person name="Sakai H."/>
            <person name="Sato Y."/>
            <person name="Wilson G."/>
            <person name="Kumar K."/>
            <person name="McCouch S."/>
            <person name="Juretic N."/>
            <person name="Hoen D."/>
            <person name="Wright S."/>
            <person name="Bruskiewich R."/>
            <person name="Bureau T."/>
            <person name="Miyao A."/>
            <person name="Hirochika H."/>
            <person name="Nishikawa T."/>
            <person name="Kadowaki K."/>
            <person name="Sugiura M."/>
            <person name="Burr B."/>
            <person name="Sasaki T."/>
        </authorList>
    </citation>
    <scope>NUCLEOTIDE SEQUENCE [LARGE SCALE GENOMIC DNA]</scope>
    <source>
        <strain evidence="4">cv. Nipponbare</strain>
    </source>
</reference>
<feature type="compositionally biased region" description="Gly residues" evidence="1">
    <location>
        <begin position="29"/>
        <end position="42"/>
    </location>
</feature>